<dbReference type="InterPro" id="IPR036390">
    <property type="entry name" value="WH_DNA-bd_sf"/>
</dbReference>
<protein>
    <submittedName>
        <fullName evidence="2">Transcriptional regulator, AsnC family</fullName>
    </submittedName>
</protein>
<organism evidence="2 3">
    <name type="scientific">Halopelagius inordinatus</name>
    <dbReference type="NCBI Taxonomy" id="553467"/>
    <lineage>
        <taxon>Archaea</taxon>
        <taxon>Methanobacteriati</taxon>
        <taxon>Methanobacteriota</taxon>
        <taxon>Stenosarchaea group</taxon>
        <taxon>Halobacteria</taxon>
        <taxon>Halobacteriales</taxon>
        <taxon>Haloferacaceae</taxon>
    </lineage>
</organism>
<accession>A0A1I2UU31</accession>
<dbReference type="Gene3D" id="3.30.70.920">
    <property type="match status" value="1"/>
</dbReference>
<dbReference type="AlphaFoldDB" id="A0A1I2UU31"/>
<feature type="domain" description="Transcription regulator AsnC/Lrp ligand binding" evidence="1">
    <location>
        <begin position="86"/>
        <end position="151"/>
    </location>
</feature>
<name>A0A1I2UU31_9EURY</name>
<keyword evidence="3" id="KW-1185">Reference proteome</keyword>
<dbReference type="InterPro" id="IPR011008">
    <property type="entry name" value="Dimeric_a/b-barrel"/>
</dbReference>
<evidence type="ECO:0000313" key="2">
    <source>
        <dbReference type="EMBL" id="SFG80578.1"/>
    </source>
</evidence>
<dbReference type="Pfam" id="PF01037">
    <property type="entry name" value="AsnC_trans_reg"/>
    <property type="match status" value="1"/>
</dbReference>
<gene>
    <name evidence="2" type="ORF">SAMN04488063_3009</name>
</gene>
<dbReference type="SUPFAM" id="SSF46785">
    <property type="entry name" value="Winged helix' DNA-binding domain"/>
    <property type="match status" value="1"/>
</dbReference>
<dbReference type="SUPFAM" id="SSF54909">
    <property type="entry name" value="Dimeric alpha+beta barrel"/>
    <property type="match status" value="1"/>
</dbReference>
<dbReference type="Proteomes" id="UP000198876">
    <property type="component" value="Unassembled WGS sequence"/>
</dbReference>
<dbReference type="EMBL" id="FOOQ01000004">
    <property type="protein sequence ID" value="SFG80578.1"/>
    <property type="molecule type" value="Genomic_DNA"/>
</dbReference>
<dbReference type="SMART" id="SM00344">
    <property type="entry name" value="HTH_ASNC"/>
    <property type="match status" value="1"/>
</dbReference>
<evidence type="ECO:0000259" key="1">
    <source>
        <dbReference type="Pfam" id="PF01037"/>
    </source>
</evidence>
<dbReference type="InterPro" id="IPR019888">
    <property type="entry name" value="Tscrpt_reg_AsnC-like"/>
</dbReference>
<dbReference type="GO" id="GO:0005829">
    <property type="term" value="C:cytosol"/>
    <property type="evidence" value="ECO:0007669"/>
    <property type="project" value="TreeGrafter"/>
</dbReference>
<reference evidence="3" key="1">
    <citation type="submission" date="2016-10" db="EMBL/GenBank/DDBJ databases">
        <authorList>
            <person name="Varghese N."/>
            <person name="Submissions S."/>
        </authorList>
    </citation>
    <scope>NUCLEOTIDE SEQUENCE [LARGE SCALE GENOMIC DNA]</scope>
    <source>
        <strain evidence="3">CGMCC 1.7739</strain>
    </source>
</reference>
<dbReference type="PANTHER" id="PTHR30154">
    <property type="entry name" value="LEUCINE-RESPONSIVE REGULATORY PROTEIN"/>
    <property type="match status" value="1"/>
</dbReference>
<dbReference type="GO" id="GO:0043565">
    <property type="term" value="F:sequence-specific DNA binding"/>
    <property type="evidence" value="ECO:0007669"/>
    <property type="project" value="TreeGrafter"/>
</dbReference>
<dbReference type="GO" id="GO:0043200">
    <property type="term" value="P:response to amino acid"/>
    <property type="evidence" value="ECO:0007669"/>
    <property type="project" value="TreeGrafter"/>
</dbReference>
<dbReference type="Pfam" id="PF13412">
    <property type="entry name" value="HTH_24"/>
    <property type="match status" value="1"/>
</dbReference>
<dbReference type="InterPro" id="IPR019887">
    <property type="entry name" value="Tscrpt_reg_AsnC/Lrp_C"/>
</dbReference>
<sequence length="176" mass="20281">MLSDRRRILSQLVMDERDIRLLKAISDLETGSPERLHEETDIPVSTIHYRLNNLRDAGVIENDLYDLDIEKVGLDVTVLVEILADYSGSHHDFEEKILDVEGVTQAYFTMGETDFIVVAHLSGREMVERLITDFETIEEVQRTNSTFVISTLRDSHRALQNYSLETLLDELLDEEK</sequence>
<dbReference type="PANTHER" id="PTHR30154:SF34">
    <property type="entry name" value="TRANSCRIPTIONAL REGULATOR AZLB"/>
    <property type="match status" value="1"/>
</dbReference>
<dbReference type="InterPro" id="IPR036388">
    <property type="entry name" value="WH-like_DNA-bd_sf"/>
</dbReference>
<proteinExistence type="predicted"/>
<dbReference type="STRING" id="553467.SAMN04488063_3009"/>
<evidence type="ECO:0000313" key="3">
    <source>
        <dbReference type="Proteomes" id="UP000198876"/>
    </source>
</evidence>
<dbReference type="Gene3D" id="1.10.10.10">
    <property type="entry name" value="Winged helix-like DNA-binding domain superfamily/Winged helix DNA-binding domain"/>
    <property type="match status" value="1"/>
</dbReference>